<evidence type="ECO:0000313" key="4">
    <source>
        <dbReference type="Proteomes" id="UP000823937"/>
    </source>
</evidence>
<dbReference type="Proteomes" id="UP000823937">
    <property type="component" value="Unassembled WGS sequence"/>
</dbReference>
<name>A0A9D1PM34_9BACI</name>
<reference evidence="3" key="1">
    <citation type="journal article" date="2021" name="PeerJ">
        <title>Extensive microbial diversity within the chicken gut microbiome revealed by metagenomics and culture.</title>
        <authorList>
            <person name="Gilroy R."/>
            <person name="Ravi A."/>
            <person name="Getino M."/>
            <person name="Pursley I."/>
            <person name="Horton D.L."/>
            <person name="Alikhan N.F."/>
            <person name="Baker D."/>
            <person name="Gharbi K."/>
            <person name="Hall N."/>
            <person name="Watson M."/>
            <person name="Adriaenssens E.M."/>
            <person name="Foster-Nyarko E."/>
            <person name="Jarju S."/>
            <person name="Secka A."/>
            <person name="Antonio M."/>
            <person name="Oren A."/>
            <person name="Chaudhuri R.R."/>
            <person name="La Ragione R."/>
            <person name="Hildebrand F."/>
            <person name="Pallen M.J."/>
        </authorList>
    </citation>
    <scope>NUCLEOTIDE SEQUENCE</scope>
    <source>
        <strain evidence="3">CHK169-2315</strain>
    </source>
</reference>
<dbReference type="EMBL" id="DXHX01000061">
    <property type="protein sequence ID" value="HIV74270.1"/>
    <property type="molecule type" value="Genomic_DNA"/>
</dbReference>
<reference evidence="3" key="2">
    <citation type="submission" date="2021-04" db="EMBL/GenBank/DDBJ databases">
        <authorList>
            <person name="Gilroy R."/>
        </authorList>
    </citation>
    <scope>NUCLEOTIDE SEQUENCE</scope>
    <source>
        <strain evidence="3">CHK169-2315</strain>
    </source>
</reference>
<feature type="transmembrane region" description="Helical" evidence="1">
    <location>
        <begin position="7"/>
        <end position="25"/>
    </location>
</feature>
<dbReference type="AlphaFoldDB" id="A0A9D1PM34"/>
<proteinExistence type="predicted"/>
<evidence type="ECO:0000313" key="3">
    <source>
        <dbReference type="EMBL" id="HIV74270.1"/>
    </source>
</evidence>
<evidence type="ECO:0000256" key="1">
    <source>
        <dbReference type="SAM" id="Phobius"/>
    </source>
</evidence>
<keyword evidence="1" id="KW-0812">Transmembrane</keyword>
<protein>
    <recommendedName>
        <fullName evidence="2">TcaA second domain-containing protein</fullName>
    </recommendedName>
</protein>
<keyword evidence="1" id="KW-0472">Membrane</keyword>
<sequence>MNKKIGIIIGIAIIVCAVIAIFLHMNRSNDIVSTFNDAIENESVDQLEDLFRMEDNQLDRLILENFLALLLKDEKKLHEVITSIDQQIKEGLKDTTAVVQVNEEEKQYGIFPTYSLTLQKNQLQLEGLDLKDIVVKADNFTLNETKKGSFTYGPLYAGTHTIEVEFENELGTFHTAEEITVWKEDNIEITIDEEEIVRKDSHIMEELFEFAGLITKSLPEIPINEFDDRRLRIEDGLEEKLLNESSSVLDRPALTFQEASVEEASYHMLFIDHLWQSEVRLIAKYKDDKGKELYVLYEMDFFFDSYINEWIAQFIHLSEGEKSVLELWDSEYYYHSDDLIEGGTFDSVM</sequence>
<dbReference type="Pfam" id="PF22813">
    <property type="entry name" value="TcaA_2nd"/>
    <property type="match status" value="1"/>
</dbReference>
<gene>
    <name evidence="3" type="ORF">H9895_04220</name>
</gene>
<accession>A0A9D1PM34</accession>
<organism evidence="3 4">
    <name type="scientific">Candidatus Pseudogracilibacillus intestinigallinarum</name>
    <dbReference type="NCBI Taxonomy" id="2838742"/>
    <lineage>
        <taxon>Bacteria</taxon>
        <taxon>Bacillati</taxon>
        <taxon>Bacillota</taxon>
        <taxon>Bacilli</taxon>
        <taxon>Bacillales</taxon>
        <taxon>Bacillaceae</taxon>
        <taxon>Pseudogracilibacillus</taxon>
    </lineage>
</organism>
<evidence type="ECO:0000259" key="2">
    <source>
        <dbReference type="Pfam" id="PF22813"/>
    </source>
</evidence>
<keyword evidence="1" id="KW-1133">Transmembrane helix</keyword>
<dbReference type="InterPro" id="IPR054529">
    <property type="entry name" value="TcaA_2nd"/>
</dbReference>
<comment type="caution">
    <text evidence="3">The sequence shown here is derived from an EMBL/GenBank/DDBJ whole genome shotgun (WGS) entry which is preliminary data.</text>
</comment>
<feature type="domain" description="TcaA second" evidence="2">
    <location>
        <begin position="31"/>
        <end position="117"/>
    </location>
</feature>